<organism evidence="5">
    <name type="scientific">Palpitomonas bilix</name>
    <dbReference type="NCBI Taxonomy" id="652834"/>
    <lineage>
        <taxon>Eukaryota</taxon>
        <taxon>Eukaryota incertae sedis</taxon>
    </lineage>
</organism>
<evidence type="ECO:0000256" key="1">
    <source>
        <dbReference type="ARBA" id="ARBA00010547"/>
    </source>
</evidence>
<comment type="similarity">
    <text evidence="1">Belongs to the APC1 family.</text>
</comment>
<keyword evidence="3" id="KW-0498">Mitosis</keyword>
<dbReference type="Gene3D" id="1.25.10.10">
    <property type="entry name" value="Leucine-rich Repeat Variant"/>
    <property type="match status" value="1"/>
</dbReference>
<evidence type="ECO:0000256" key="3">
    <source>
        <dbReference type="ARBA" id="ARBA00022776"/>
    </source>
</evidence>
<dbReference type="AlphaFoldDB" id="A0A7S3DCJ1"/>
<dbReference type="GO" id="GO:0007091">
    <property type="term" value="P:metaphase/anaphase transition of mitotic cell cycle"/>
    <property type="evidence" value="ECO:0007669"/>
    <property type="project" value="TreeGrafter"/>
</dbReference>
<reference evidence="5" key="1">
    <citation type="submission" date="2021-01" db="EMBL/GenBank/DDBJ databases">
        <authorList>
            <person name="Corre E."/>
            <person name="Pelletier E."/>
            <person name="Niang G."/>
            <person name="Scheremetjew M."/>
            <person name="Finn R."/>
            <person name="Kale V."/>
            <person name="Holt S."/>
            <person name="Cochrane G."/>
            <person name="Meng A."/>
            <person name="Brown T."/>
            <person name="Cohen L."/>
        </authorList>
    </citation>
    <scope>NUCLEOTIDE SEQUENCE</scope>
    <source>
        <strain evidence="5">NIES-2562</strain>
    </source>
</reference>
<accession>A0A7S3DCJ1</accession>
<name>A0A7S3DCJ1_9EUKA</name>
<dbReference type="GO" id="GO:0070979">
    <property type="term" value="P:protein K11-linked ubiquitination"/>
    <property type="evidence" value="ECO:0007669"/>
    <property type="project" value="TreeGrafter"/>
</dbReference>
<dbReference type="GO" id="GO:0031145">
    <property type="term" value="P:anaphase-promoting complex-dependent catabolic process"/>
    <property type="evidence" value="ECO:0007669"/>
    <property type="project" value="TreeGrafter"/>
</dbReference>
<sequence length="833" mass="92116">MGCLPLFDPTSHLQIPNINKKGRLPTGTHFEVEDKQLPISMTYWPQFHNGVSAALQIAKSSLLPVTQAWIQLQLREYKRKTAGKSQPEAYANMCALSGVLFGLGLRGDLHHLSRSELFVTLNPENSILTTALLLGSAVSHIESQDIKLINALLMHLKEAKRLTIHTSTQCASLIGLGLIFFKQRSRAILQRVVSRMHKIPVDWVERSGASGQDRTEMHIHGQERESFLLCAYLAIGGILMGARDGGNELGDLHLADFIEEGVNPQISTMGANGKAASTQQRRARMLPFLSMPGATIAMGLLYFKSGDNGKAMSLSLPSTLDGYERMKPDVVLLRCLSRGLIMWESVGSGKEWLEEELPLVLKLALKWDGTKSAKGEKEARHEEDIENDEMHAFACAIYAKVGLLFALAMKMIGSNDEHTTCEMLAFVRYLYTELEGRRKARLGGCSKELRSAIHTCIALCCALLGVVCSGTGRVDVMRVLRKAVKREDATFTYGHHMLVSMGMGFLFLSDAMGTLSQSDLSVYSLIMTLYPRLPANPTDTRYHLQALRHMWVLAQERRSIDTFSVVDGQRCGVQVVVKMKGSEELGGGGEEKVMQTPCVLPPTTLITSVEIGGDDYAPITLDCADVGVRLRLRSGLRFYVKPREGRRKGHPSLEGQSWSSLLLGGSGEGKKGINAKSNRAEMRDDPVFSSPFRSLFERYYSDSRSDSFSRSVFATMMEVRHVVKQPHPSQHAVGELSFLDTFYRRALPFFSSPLSSSRSLKGASPPLLHPHCPSLLGSRLVHSLLDEIEGLKLDGAKREHKLEAKATLESLKMEETDINLNEAASFLARLDLS</sequence>
<dbReference type="GO" id="GO:0005680">
    <property type="term" value="C:anaphase-promoting complex"/>
    <property type="evidence" value="ECO:0007669"/>
    <property type="project" value="InterPro"/>
</dbReference>
<dbReference type="InterPro" id="IPR011989">
    <property type="entry name" value="ARM-like"/>
</dbReference>
<dbReference type="GO" id="GO:0051301">
    <property type="term" value="P:cell division"/>
    <property type="evidence" value="ECO:0007669"/>
    <property type="project" value="UniProtKB-KW"/>
</dbReference>
<evidence type="ECO:0000256" key="4">
    <source>
        <dbReference type="ARBA" id="ARBA00023306"/>
    </source>
</evidence>
<dbReference type="GO" id="GO:0060090">
    <property type="term" value="F:molecular adaptor activity"/>
    <property type="evidence" value="ECO:0007669"/>
    <property type="project" value="TreeGrafter"/>
</dbReference>
<dbReference type="PANTHER" id="PTHR12827:SF3">
    <property type="entry name" value="ANAPHASE-PROMOTING COMPLEX SUBUNIT 1"/>
    <property type="match status" value="1"/>
</dbReference>
<dbReference type="InterPro" id="IPR024990">
    <property type="entry name" value="Apc1"/>
</dbReference>
<evidence type="ECO:0000313" key="5">
    <source>
        <dbReference type="EMBL" id="CAE0253133.1"/>
    </source>
</evidence>
<proteinExistence type="inferred from homology"/>
<evidence type="ECO:0008006" key="6">
    <source>
        <dbReference type="Google" id="ProtNLM"/>
    </source>
</evidence>
<keyword evidence="4" id="KW-0131">Cell cycle</keyword>
<protein>
    <recommendedName>
        <fullName evidence="6">Anaphase-promoting complex subunit 1</fullName>
    </recommendedName>
</protein>
<dbReference type="EMBL" id="HBIB01023418">
    <property type="protein sequence ID" value="CAE0253133.1"/>
    <property type="molecule type" value="Transcribed_RNA"/>
</dbReference>
<evidence type="ECO:0000256" key="2">
    <source>
        <dbReference type="ARBA" id="ARBA00022618"/>
    </source>
</evidence>
<gene>
    <name evidence="5" type="ORF">PBIL07802_LOCUS15367</name>
</gene>
<keyword evidence="2" id="KW-0132">Cell division</keyword>
<dbReference type="PANTHER" id="PTHR12827">
    <property type="entry name" value="MEIOTIC CHECKPOINT REGULATOR TSG24 FAMILY MEMBER"/>
    <property type="match status" value="1"/>
</dbReference>